<organism evidence="2 3">
    <name type="scientific">Burkholderia cenocepacia</name>
    <dbReference type="NCBI Taxonomy" id="95486"/>
    <lineage>
        <taxon>Bacteria</taxon>
        <taxon>Pseudomonadati</taxon>
        <taxon>Pseudomonadota</taxon>
        <taxon>Betaproteobacteria</taxon>
        <taxon>Burkholderiales</taxon>
        <taxon>Burkholderiaceae</taxon>
        <taxon>Burkholderia</taxon>
        <taxon>Burkholderia cepacia complex</taxon>
    </lineage>
</organism>
<dbReference type="Proteomes" id="UP000494322">
    <property type="component" value="Unassembled WGS sequence"/>
</dbReference>
<dbReference type="AlphaFoldDB" id="A0A6J5J4A2"/>
<dbReference type="EMBL" id="CABWIK020000010">
    <property type="protein sequence ID" value="CAB3966462.1"/>
    <property type="molecule type" value="Genomic_DNA"/>
</dbReference>
<evidence type="ECO:0000256" key="1">
    <source>
        <dbReference type="SAM" id="MobiDB-lite"/>
    </source>
</evidence>
<name>A0A6J5J4A2_9BURK</name>
<protein>
    <submittedName>
        <fullName evidence="2">Uncharacterized protein</fullName>
    </submittedName>
</protein>
<reference evidence="2 3" key="1">
    <citation type="submission" date="2020-04" db="EMBL/GenBank/DDBJ databases">
        <authorList>
            <person name="Depoorter E."/>
        </authorList>
    </citation>
    <scope>NUCLEOTIDE SEQUENCE [LARGE SCALE GENOMIC DNA]</scope>
    <source>
        <strain evidence="2 3">BCC0132</strain>
    </source>
</reference>
<sequence>MRPSRPTDPAARFACRRDAFVAFLAFAAFGRAPAPPLAPRRPHTGRPCTLPRPA</sequence>
<evidence type="ECO:0000313" key="3">
    <source>
        <dbReference type="Proteomes" id="UP000494322"/>
    </source>
</evidence>
<evidence type="ECO:0000313" key="2">
    <source>
        <dbReference type="EMBL" id="CAB3966462.1"/>
    </source>
</evidence>
<proteinExistence type="predicted"/>
<accession>A0A6J5J4A2</accession>
<feature type="region of interest" description="Disordered" evidence="1">
    <location>
        <begin position="34"/>
        <end position="54"/>
    </location>
</feature>
<gene>
    <name evidence="2" type="ORF">BCO9919_02301</name>
</gene>